<feature type="domain" description="Anaphase-promoting complex subunit 4-like WD40" evidence="5">
    <location>
        <begin position="206"/>
        <end position="280"/>
    </location>
</feature>
<proteinExistence type="predicted"/>
<dbReference type="SMART" id="SM00320">
    <property type="entry name" value="WD40"/>
    <property type="match status" value="5"/>
</dbReference>
<evidence type="ECO:0000259" key="5">
    <source>
        <dbReference type="Pfam" id="PF12894"/>
    </source>
</evidence>
<dbReference type="RefSeq" id="WP_196937182.1">
    <property type="nucleotide sequence ID" value="NZ_MU158698.1"/>
</dbReference>
<keyword evidence="1 3" id="KW-0853">WD repeat</keyword>
<feature type="repeat" description="WD" evidence="3">
    <location>
        <begin position="75"/>
        <end position="116"/>
    </location>
</feature>
<keyword evidence="4" id="KW-0472">Membrane</keyword>
<dbReference type="InterPro" id="IPR024977">
    <property type="entry name" value="Apc4-like_WD40_dom"/>
</dbReference>
<dbReference type="PROSITE" id="PS50294">
    <property type="entry name" value="WD_REPEATS_REGION"/>
    <property type="match status" value="2"/>
</dbReference>
<gene>
    <name evidence="6" type="ORF">C4F49_16855</name>
</gene>
<comment type="caution">
    <text evidence="6">The sequence shown here is derived from an EMBL/GenBank/DDBJ whole genome shotgun (WGS) entry which is preliminary data.</text>
</comment>
<evidence type="ECO:0000256" key="3">
    <source>
        <dbReference type="PROSITE-ProRule" id="PRU00221"/>
    </source>
</evidence>
<dbReference type="CDD" id="cd00200">
    <property type="entry name" value="WD40"/>
    <property type="match status" value="1"/>
</dbReference>
<evidence type="ECO:0000256" key="4">
    <source>
        <dbReference type="SAM" id="Phobius"/>
    </source>
</evidence>
<dbReference type="InterPro" id="IPR036322">
    <property type="entry name" value="WD40_repeat_dom_sf"/>
</dbReference>
<name>A0A928UY24_9SPHI</name>
<dbReference type="InterPro" id="IPR015943">
    <property type="entry name" value="WD40/YVTN_repeat-like_dom_sf"/>
</dbReference>
<keyword evidence="2" id="KW-0677">Repeat</keyword>
<sequence length="338" mass="37973">MNYFNSVSINDKITLFFFSILLLTIGYIGYAFITAQFETHRSWVYSIDNNSQDIVASASENEIFLWDKRKCTSRLIGHTDSIKSVAFSPNGQYIVSGSIDKSTKVWSFANKKVIRTLSGHKEGVNKVKFSKSNTYVISAGYDDKMLIWDWMNDKIVKELDIKHTDFSINDQDILAYIDPSCLLTLFDLKSMQELRIIGKFCGSPVFNPSKNIIAVEDSSFSFIDLNANKVLSTLTMLEENSALGISAFKFTPDGQYLAAGILGGEIEIWDWQKGELVTSMLGNNLSSVDDLSFNNKNQLISASANGSLKFWNWNTGELEKIVGDGLFRLKLYGFETVT</sequence>
<evidence type="ECO:0000256" key="2">
    <source>
        <dbReference type="ARBA" id="ARBA00022737"/>
    </source>
</evidence>
<dbReference type="Gene3D" id="2.130.10.10">
    <property type="entry name" value="YVTN repeat-like/Quinoprotein amine dehydrogenase"/>
    <property type="match status" value="2"/>
</dbReference>
<dbReference type="Proteomes" id="UP000616201">
    <property type="component" value="Unassembled WGS sequence"/>
</dbReference>
<dbReference type="PANTHER" id="PTHR19848:SF8">
    <property type="entry name" value="F-BOX AND WD REPEAT DOMAIN CONTAINING 7"/>
    <property type="match status" value="1"/>
</dbReference>
<dbReference type="Pfam" id="PF00400">
    <property type="entry name" value="WD40"/>
    <property type="match status" value="3"/>
</dbReference>
<accession>A0A928UY24</accession>
<reference evidence="6" key="1">
    <citation type="submission" date="2018-02" db="EMBL/GenBank/DDBJ databases">
        <authorList>
            <person name="Vasarhelyi B.M."/>
            <person name="Deshmukh S."/>
            <person name="Balint B."/>
            <person name="Kukolya J."/>
        </authorList>
    </citation>
    <scope>NUCLEOTIDE SEQUENCE</scope>
    <source>
        <strain evidence="6">KB22</strain>
    </source>
</reference>
<dbReference type="InterPro" id="IPR001680">
    <property type="entry name" value="WD40_rpt"/>
</dbReference>
<dbReference type="AlphaFoldDB" id="A0A928UY24"/>
<dbReference type="PROSITE" id="PS50082">
    <property type="entry name" value="WD_REPEATS_2"/>
    <property type="match status" value="4"/>
</dbReference>
<dbReference type="Pfam" id="PF12894">
    <property type="entry name" value="ANAPC4_WD40"/>
    <property type="match status" value="1"/>
</dbReference>
<dbReference type="EMBL" id="PRDK01000009">
    <property type="protein sequence ID" value="MBE8715345.1"/>
    <property type="molecule type" value="Genomic_DNA"/>
</dbReference>
<dbReference type="SUPFAM" id="SSF50978">
    <property type="entry name" value="WD40 repeat-like"/>
    <property type="match status" value="1"/>
</dbReference>
<evidence type="ECO:0000313" key="6">
    <source>
        <dbReference type="EMBL" id="MBE8715345.1"/>
    </source>
</evidence>
<dbReference type="PANTHER" id="PTHR19848">
    <property type="entry name" value="WD40 REPEAT PROTEIN"/>
    <property type="match status" value="1"/>
</dbReference>
<feature type="transmembrane region" description="Helical" evidence="4">
    <location>
        <begin position="13"/>
        <end position="33"/>
    </location>
</feature>
<evidence type="ECO:0000256" key="1">
    <source>
        <dbReference type="ARBA" id="ARBA00022574"/>
    </source>
</evidence>
<keyword evidence="7" id="KW-1185">Reference proteome</keyword>
<evidence type="ECO:0000313" key="7">
    <source>
        <dbReference type="Proteomes" id="UP000616201"/>
    </source>
</evidence>
<organism evidence="6 7">
    <name type="scientific">Sphingobacterium hungaricum</name>
    <dbReference type="NCBI Taxonomy" id="2082723"/>
    <lineage>
        <taxon>Bacteria</taxon>
        <taxon>Pseudomonadati</taxon>
        <taxon>Bacteroidota</taxon>
        <taxon>Sphingobacteriia</taxon>
        <taxon>Sphingobacteriales</taxon>
        <taxon>Sphingobacteriaceae</taxon>
        <taxon>Sphingobacterium</taxon>
    </lineage>
</organism>
<feature type="repeat" description="WD" evidence="3">
    <location>
        <begin position="117"/>
        <end position="158"/>
    </location>
</feature>
<keyword evidence="4" id="KW-0812">Transmembrane</keyword>
<feature type="repeat" description="WD" evidence="3">
    <location>
        <begin position="245"/>
        <end position="279"/>
    </location>
</feature>
<feature type="repeat" description="WD" evidence="3">
    <location>
        <begin position="281"/>
        <end position="321"/>
    </location>
</feature>
<keyword evidence="4" id="KW-1133">Transmembrane helix</keyword>
<protein>
    <recommendedName>
        <fullName evidence="5">Anaphase-promoting complex subunit 4-like WD40 domain-containing protein</fullName>
    </recommendedName>
</protein>